<dbReference type="InterPro" id="IPR029510">
    <property type="entry name" value="Ald_DH_CS_GLU"/>
</dbReference>
<proteinExistence type="inferred from homology"/>
<evidence type="ECO:0000256" key="6">
    <source>
        <dbReference type="ARBA" id="ARBA00056807"/>
    </source>
</evidence>
<keyword evidence="3 10" id="KW-0560">Oxidoreductase</keyword>
<sequence length="498" mass="53731">MSMSTPYRLPAVVTSFIDGQWQSAGSHLLPVINPANEETIAQLSEADANETAAAVAAARRAHEQGRWADLPATEKQRIFRQIGALTTQHLDELAWLESLNSGLPLRYVHSRQLPRIVSNFSFFADWLSQNTERAGVQDDSYLRYVVREPAGVAALISPWNAPLALASTKIAAALAFGNSCVVKTAETTPLAVARFMGILTEAGVPAGVVNLINGRGHITGDALVRHKDVRVVSFTGGTATGRAIAAAAAPGLKRVDLELGGKSANIITASANLDDALEGALTAIYTNNGQQCFAGSRILLEHSIADEFLRRFAERARTIRVGDPLDRATEIGPLANEAHYARVQSFVGAALNEGGRLLCGGQRPAKLETGYYFEPTAVLMPSNDTQVCQEEIFGPFAAFQTFDNFDEALRIANASDFGLVSYLWSNDLAQVNQAMRAIKAGVVLVNTPMTLDLRFPFGGYKNSGVGREGIDGMRHFYTEEKTVTIALKRPAMERLGMP</sequence>
<comment type="catalytic activity">
    <reaction evidence="5">
        <text>4-(hydroxymethyl)benzenesulfonate + NAD(+) = 4-formylbenzenesulfonate + NADH + H(+)</text>
        <dbReference type="Rhea" id="RHEA:24412"/>
        <dbReference type="ChEBI" id="CHEBI:11944"/>
        <dbReference type="ChEBI" id="CHEBI:11987"/>
        <dbReference type="ChEBI" id="CHEBI:15378"/>
        <dbReference type="ChEBI" id="CHEBI:57540"/>
        <dbReference type="ChEBI" id="CHEBI:57945"/>
        <dbReference type="EC" id="1.1.1.257"/>
    </reaction>
</comment>
<evidence type="ECO:0000256" key="10">
    <source>
        <dbReference type="RuleBase" id="RU003345"/>
    </source>
</evidence>
<dbReference type="InterPro" id="IPR016161">
    <property type="entry name" value="Ald_DH/histidinol_DH"/>
</dbReference>
<evidence type="ECO:0000256" key="4">
    <source>
        <dbReference type="ARBA" id="ARBA00023027"/>
    </source>
</evidence>
<dbReference type="FunFam" id="3.40.605.10:FF:000007">
    <property type="entry name" value="NAD/NADP-dependent betaine aldehyde dehydrogenase"/>
    <property type="match status" value="1"/>
</dbReference>
<dbReference type="Proteomes" id="UP000239326">
    <property type="component" value="Chromosome"/>
</dbReference>
<dbReference type="PANTHER" id="PTHR43720:SF2">
    <property type="entry name" value="2-AMINOMUCONIC SEMIALDEHYDE DEHYDROGENASE"/>
    <property type="match status" value="1"/>
</dbReference>
<evidence type="ECO:0000313" key="13">
    <source>
        <dbReference type="Proteomes" id="UP000239326"/>
    </source>
</evidence>
<dbReference type="EMBL" id="CP027669">
    <property type="protein sequence ID" value="AVO41664.1"/>
    <property type="molecule type" value="Genomic_DNA"/>
</dbReference>
<dbReference type="Gene3D" id="3.40.605.10">
    <property type="entry name" value="Aldehyde Dehydrogenase, Chain A, domain 1"/>
    <property type="match status" value="1"/>
</dbReference>
<gene>
    <name evidence="12" type="ORF">C6571_10550</name>
</gene>
<dbReference type="PROSITE" id="PS00687">
    <property type="entry name" value="ALDEHYDE_DEHYDR_GLU"/>
    <property type="match status" value="1"/>
</dbReference>
<evidence type="ECO:0000259" key="11">
    <source>
        <dbReference type="Pfam" id="PF00171"/>
    </source>
</evidence>
<dbReference type="InterPro" id="IPR016162">
    <property type="entry name" value="Ald_DH_N"/>
</dbReference>
<dbReference type="EC" id="1.1.1.257" evidence="7"/>
<dbReference type="Pfam" id="PF00171">
    <property type="entry name" value="Aldedh"/>
    <property type="match status" value="1"/>
</dbReference>
<comment type="subunit">
    <text evidence="2">Homodimer.</text>
</comment>
<dbReference type="RefSeq" id="WP_106446641.1">
    <property type="nucleotide sequence ID" value="NZ_CP027669.1"/>
</dbReference>
<evidence type="ECO:0000313" key="12">
    <source>
        <dbReference type="EMBL" id="AVO41664.1"/>
    </source>
</evidence>
<dbReference type="AlphaFoldDB" id="A0A2S0N0I3"/>
<comment type="function">
    <text evidence="6">Involved in the toluene-4-sulfonate degradation pathway. Does not discriminate between the sulfonate and the carboxyl substituents and can also be involved in the p-toluenecarboxylate degradation pathway.</text>
</comment>
<keyword evidence="4" id="KW-0520">NAD</keyword>
<feature type="active site" evidence="9">
    <location>
        <position position="258"/>
    </location>
</feature>
<keyword evidence="13" id="KW-1185">Reference proteome</keyword>
<dbReference type="PANTHER" id="PTHR43720">
    <property type="entry name" value="2-AMINOMUCONIC SEMIALDEHYDE DEHYDROGENASE"/>
    <property type="match status" value="1"/>
</dbReference>
<dbReference type="Gene3D" id="3.40.309.10">
    <property type="entry name" value="Aldehyde Dehydrogenase, Chain A, domain 2"/>
    <property type="match status" value="1"/>
</dbReference>
<dbReference type="KEGG" id="simp:C6571_10550"/>
<dbReference type="GO" id="GO:0018462">
    <property type="term" value="F:4-(hydroxymethyl)benzenesulfonate dehydrogenase activity"/>
    <property type="evidence" value="ECO:0007669"/>
    <property type="project" value="UniProtKB-EC"/>
</dbReference>
<dbReference type="OrthoDB" id="6187633at2"/>
<evidence type="ECO:0000256" key="2">
    <source>
        <dbReference type="ARBA" id="ARBA00011738"/>
    </source>
</evidence>
<name>A0A2S0N0I3_9BURK</name>
<dbReference type="SUPFAM" id="SSF53720">
    <property type="entry name" value="ALDH-like"/>
    <property type="match status" value="1"/>
</dbReference>
<evidence type="ECO:0000256" key="9">
    <source>
        <dbReference type="PROSITE-ProRule" id="PRU10007"/>
    </source>
</evidence>
<evidence type="ECO:0000256" key="3">
    <source>
        <dbReference type="ARBA" id="ARBA00023002"/>
    </source>
</evidence>
<evidence type="ECO:0000256" key="7">
    <source>
        <dbReference type="ARBA" id="ARBA00066857"/>
    </source>
</evidence>
<protein>
    <recommendedName>
        <fullName evidence="7">4-(hydroxymethyl)benzenesulfonate dehydrogenase</fullName>
        <ecNumber evidence="7">1.1.1.257</ecNumber>
    </recommendedName>
    <alternativeName>
        <fullName evidence="8">Toluenesulfonate aldehyde dehydrogenase TsaD</fullName>
    </alternativeName>
</protein>
<evidence type="ECO:0000256" key="1">
    <source>
        <dbReference type="ARBA" id="ARBA00009986"/>
    </source>
</evidence>
<dbReference type="GO" id="GO:0016620">
    <property type="term" value="F:oxidoreductase activity, acting on the aldehyde or oxo group of donors, NAD or NADP as acceptor"/>
    <property type="evidence" value="ECO:0007669"/>
    <property type="project" value="InterPro"/>
</dbReference>
<evidence type="ECO:0000256" key="8">
    <source>
        <dbReference type="ARBA" id="ARBA00079883"/>
    </source>
</evidence>
<dbReference type="InterPro" id="IPR016163">
    <property type="entry name" value="Ald_DH_C"/>
</dbReference>
<comment type="similarity">
    <text evidence="1 10">Belongs to the aldehyde dehydrogenase family.</text>
</comment>
<evidence type="ECO:0000256" key="5">
    <source>
        <dbReference type="ARBA" id="ARBA00051407"/>
    </source>
</evidence>
<dbReference type="InterPro" id="IPR015590">
    <property type="entry name" value="Aldehyde_DH_dom"/>
</dbReference>
<dbReference type="FunFam" id="3.40.309.10:FF:000012">
    <property type="entry name" value="Betaine aldehyde dehydrogenase"/>
    <property type="match status" value="1"/>
</dbReference>
<reference evidence="12 13" key="1">
    <citation type="submission" date="2018-03" db="EMBL/GenBank/DDBJ databases">
        <title>Genome sequencing of Simplicispira sp.</title>
        <authorList>
            <person name="Kim S.-J."/>
            <person name="Heo J."/>
            <person name="Kwon S.-W."/>
        </authorList>
    </citation>
    <scope>NUCLEOTIDE SEQUENCE [LARGE SCALE GENOMIC DNA]</scope>
    <source>
        <strain evidence="12 13">SC1-8</strain>
    </source>
</reference>
<feature type="domain" description="Aldehyde dehydrogenase" evidence="11">
    <location>
        <begin position="21"/>
        <end position="483"/>
    </location>
</feature>
<accession>A0A2S0N0I3</accession>
<organism evidence="12 13">
    <name type="scientific">Simplicispira suum</name>
    <dbReference type="NCBI Taxonomy" id="2109915"/>
    <lineage>
        <taxon>Bacteria</taxon>
        <taxon>Pseudomonadati</taxon>
        <taxon>Pseudomonadota</taxon>
        <taxon>Betaproteobacteria</taxon>
        <taxon>Burkholderiales</taxon>
        <taxon>Comamonadaceae</taxon>
        <taxon>Simplicispira</taxon>
    </lineage>
</organism>